<protein>
    <submittedName>
        <fullName evidence="1">Uncharacterized protein</fullName>
    </submittedName>
</protein>
<gene>
    <name evidence="1" type="ORF">MSG28_007395</name>
</gene>
<proteinExistence type="predicted"/>
<dbReference type="EMBL" id="CM046112">
    <property type="protein sequence ID" value="KAI8428673.1"/>
    <property type="molecule type" value="Genomic_DNA"/>
</dbReference>
<evidence type="ECO:0000313" key="1">
    <source>
        <dbReference type="EMBL" id="KAI8428673.1"/>
    </source>
</evidence>
<name>A0ACC0JX19_CHOFU</name>
<accession>A0ACC0JX19</accession>
<evidence type="ECO:0000313" key="2">
    <source>
        <dbReference type="Proteomes" id="UP001064048"/>
    </source>
</evidence>
<reference evidence="1 2" key="1">
    <citation type="journal article" date="2022" name="Genome Biol. Evol.">
        <title>The Spruce Budworm Genome: Reconstructing the Evolutionary History of Antifreeze Proteins.</title>
        <authorList>
            <person name="Beliveau C."/>
            <person name="Gagne P."/>
            <person name="Picq S."/>
            <person name="Vernygora O."/>
            <person name="Keeling C.I."/>
            <person name="Pinkney K."/>
            <person name="Doucet D."/>
            <person name="Wen F."/>
            <person name="Johnston J.S."/>
            <person name="Maaroufi H."/>
            <person name="Boyle B."/>
            <person name="Laroche J."/>
            <person name="Dewar K."/>
            <person name="Juretic N."/>
            <person name="Blackburn G."/>
            <person name="Nisole A."/>
            <person name="Brunet B."/>
            <person name="Brandao M."/>
            <person name="Lumley L."/>
            <person name="Duan J."/>
            <person name="Quan G."/>
            <person name="Lucarotti C.J."/>
            <person name="Roe A.D."/>
            <person name="Sperling F.A.H."/>
            <person name="Levesque R.C."/>
            <person name="Cusson M."/>
        </authorList>
    </citation>
    <scope>NUCLEOTIDE SEQUENCE [LARGE SCALE GENOMIC DNA]</scope>
    <source>
        <strain evidence="1">Glfc:IPQL:Cfum</strain>
    </source>
</reference>
<organism evidence="1 2">
    <name type="scientific">Choristoneura fumiferana</name>
    <name type="common">Spruce budworm moth</name>
    <name type="synonym">Archips fumiferana</name>
    <dbReference type="NCBI Taxonomy" id="7141"/>
    <lineage>
        <taxon>Eukaryota</taxon>
        <taxon>Metazoa</taxon>
        <taxon>Ecdysozoa</taxon>
        <taxon>Arthropoda</taxon>
        <taxon>Hexapoda</taxon>
        <taxon>Insecta</taxon>
        <taxon>Pterygota</taxon>
        <taxon>Neoptera</taxon>
        <taxon>Endopterygota</taxon>
        <taxon>Lepidoptera</taxon>
        <taxon>Glossata</taxon>
        <taxon>Ditrysia</taxon>
        <taxon>Tortricoidea</taxon>
        <taxon>Tortricidae</taxon>
        <taxon>Tortricinae</taxon>
        <taxon>Choristoneura</taxon>
    </lineage>
</organism>
<comment type="caution">
    <text evidence="1">The sequence shown here is derived from an EMBL/GenBank/DDBJ whole genome shotgun (WGS) entry which is preliminary data.</text>
</comment>
<dbReference type="Proteomes" id="UP001064048">
    <property type="component" value="Chromosome 12"/>
</dbReference>
<sequence length="79" mass="9193">MRKFKELWKEFAEDGVANCAVMHRSDCVEETDDMIVVGSKNNDYYRITLFGKLDNSNNLKSIEKHFLGETYHDACEITQ</sequence>
<keyword evidence="2" id="KW-1185">Reference proteome</keyword>